<protein>
    <submittedName>
        <fullName evidence="2">Chemosensory protein 9</fullName>
    </submittedName>
</protein>
<feature type="chain" id="PRO_5027119896" evidence="1">
    <location>
        <begin position="18"/>
        <end position="118"/>
    </location>
</feature>
<dbReference type="Pfam" id="PF03392">
    <property type="entry name" value="OS-D"/>
    <property type="match status" value="1"/>
</dbReference>
<feature type="signal peptide" evidence="1">
    <location>
        <begin position="1"/>
        <end position="17"/>
    </location>
</feature>
<accession>A0A6M5CIK5</accession>
<dbReference type="InterPro" id="IPR036682">
    <property type="entry name" value="OS_D_A10/PebIII_sf"/>
</dbReference>
<dbReference type="PANTHER" id="PTHR11257">
    <property type="entry name" value="CHEMOSENSORY PROTEIN-RELATED"/>
    <property type="match status" value="1"/>
</dbReference>
<proteinExistence type="evidence at transcript level"/>
<organism evidence="2">
    <name type="scientific">Encarsia formosa</name>
    <name type="common">Whitefly parasite</name>
    <dbReference type="NCBI Taxonomy" id="32400"/>
    <lineage>
        <taxon>Eukaryota</taxon>
        <taxon>Metazoa</taxon>
        <taxon>Ecdysozoa</taxon>
        <taxon>Arthropoda</taxon>
        <taxon>Hexapoda</taxon>
        <taxon>Insecta</taxon>
        <taxon>Pterygota</taxon>
        <taxon>Neoptera</taxon>
        <taxon>Endopterygota</taxon>
        <taxon>Hymenoptera</taxon>
        <taxon>Apocrita</taxon>
        <taxon>Proctotrupomorpha</taxon>
        <taxon>Chalcidoidea</taxon>
        <taxon>Aphelinidae</taxon>
        <taxon>Coccophaginae</taxon>
        <taxon>Encarsia</taxon>
    </lineage>
</organism>
<evidence type="ECO:0000256" key="1">
    <source>
        <dbReference type="SAM" id="SignalP"/>
    </source>
</evidence>
<keyword evidence="1" id="KW-0732">Signal</keyword>
<dbReference type="EMBL" id="MN830268">
    <property type="protein sequence ID" value="QJT73568.1"/>
    <property type="molecule type" value="mRNA"/>
</dbReference>
<sequence length="118" mass="13935">MSHKYLIALCFVVLVQAFAFAEEEEKYSDKYDDIDLDEVLKNDRLREQYFKCFMDEGPCNTGVIKFFKEKFPEALATQCKKCTEKQKAGFEKLITYYSEKEPENYQKVLEKLLNKKSA</sequence>
<name>A0A6M5CIK5_ENCFO</name>
<evidence type="ECO:0000313" key="2">
    <source>
        <dbReference type="EMBL" id="QJT73568.1"/>
    </source>
</evidence>
<dbReference type="AlphaFoldDB" id="A0A6M5CIK5"/>
<dbReference type="PANTHER" id="PTHR11257:SF13">
    <property type="entry name" value="GEO07322P1"/>
    <property type="match status" value="1"/>
</dbReference>
<dbReference type="InterPro" id="IPR005055">
    <property type="entry name" value="A10/PebIII"/>
</dbReference>
<dbReference type="SUPFAM" id="SSF100910">
    <property type="entry name" value="Chemosensory protein Csp2"/>
    <property type="match status" value="1"/>
</dbReference>
<dbReference type="Gene3D" id="1.10.2080.10">
    <property type="entry name" value="Insect odorant-binding protein A10/Ejaculatory bulb-specific protein 3"/>
    <property type="match status" value="1"/>
</dbReference>
<reference evidence="2" key="1">
    <citation type="submission" date="2019-12" db="EMBL/GenBank/DDBJ databases">
        <title>Expression Analysis and Functional Verification of Chemosensory Protein in Encarsia formosa.</title>
        <authorList>
            <person name="Wang K."/>
        </authorList>
    </citation>
    <scope>NUCLEOTIDE SEQUENCE</scope>
</reference>